<sequence length="151" mass="16790">MSSEKMKILEMIQEGKLTAAEGMELLKAMEEEISSDRASAMPEIDLVKPEMAKSNTGDRFLRVRVLGEKSLKVNVNVPLSLIRSASKLVVYAMSFVPADKRTELEQKGLDLQALDVEELVRLVEETVDGKIVDVEVSDPQEGRIKVEVCVE</sequence>
<evidence type="ECO:0000259" key="1">
    <source>
        <dbReference type="Pfam" id="PF22746"/>
    </source>
</evidence>
<reference evidence="2 3" key="1">
    <citation type="submission" date="2015-06" db="EMBL/GenBank/DDBJ databases">
        <title>Draft genome of the moderately acidophilic sulfate reducer Candidatus Desulfosporosinus acididurans strain M1.</title>
        <authorList>
            <person name="Poehlein A."/>
            <person name="Petzsch P."/>
            <person name="Johnson B.D."/>
            <person name="Schloemann M."/>
            <person name="Daniel R."/>
            <person name="Muehling M."/>
        </authorList>
    </citation>
    <scope>NUCLEOTIDE SEQUENCE [LARGE SCALE GENOMIC DNA]</scope>
    <source>
        <strain evidence="2 3">M1</strain>
    </source>
</reference>
<comment type="caution">
    <text evidence="2">The sequence shown here is derived from an EMBL/GenBank/DDBJ whole genome shotgun (WGS) entry which is preliminary data.</text>
</comment>
<organism evidence="2 3">
    <name type="scientific">Desulfosporosinus acididurans</name>
    <dbReference type="NCBI Taxonomy" id="476652"/>
    <lineage>
        <taxon>Bacteria</taxon>
        <taxon>Bacillati</taxon>
        <taxon>Bacillota</taxon>
        <taxon>Clostridia</taxon>
        <taxon>Eubacteriales</taxon>
        <taxon>Desulfitobacteriaceae</taxon>
        <taxon>Desulfosporosinus</taxon>
    </lineage>
</organism>
<evidence type="ECO:0000313" key="2">
    <source>
        <dbReference type="EMBL" id="KLU65574.1"/>
    </source>
</evidence>
<evidence type="ECO:0000313" key="3">
    <source>
        <dbReference type="Proteomes" id="UP000036356"/>
    </source>
</evidence>
<dbReference type="Proteomes" id="UP000036356">
    <property type="component" value="Unassembled WGS sequence"/>
</dbReference>
<gene>
    <name evidence="2" type="ORF">DEAC_c22040</name>
</gene>
<dbReference type="RefSeq" id="WP_047810080.1">
    <property type="nucleotide sequence ID" value="NZ_LDZY01000007.1"/>
</dbReference>
<keyword evidence="3" id="KW-1185">Reference proteome</keyword>
<name>A0A0J1FQ16_9FIRM</name>
<proteinExistence type="predicted"/>
<dbReference type="EMBL" id="LDZY01000007">
    <property type="protein sequence ID" value="KLU65574.1"/>
    <property type="molecule type" value="Genomic_DNA"/>
</dbReference>
<dbReference type="PATRIC" id="fig|476652.3.peg.2283"/>
<protein>
    <recommendedName>
        <fullName evidence="1">YvlB/LiaX N-terminal domain-containing protein</fullName>
    </recommendedName>
</protein>
<dbReference type="AlphaFoldDB" id="A0A0J1FQ16"/>
<accession>A0A0J1FQ16</accession>
<dbReference type="Pfam" id="PF22746">
    <property type="entry name" value="SHOCT-like_DUF2089-C"/>
    <property type="match status" value="1"/>
</dbReference>
<feature type="domain" description="YvlB/LiaX N-terminal" evidence="1">
    <location>
        <begin position="4"/>
        <end position="32"/>
    </location>
</feature>
<dbReference type="InterPro" id="IPR053959">
    <property type="entry name" value="YvlB/LiaX_N"/>
</dbReference>
<dbReference type="STRING" id="476652.DEAC_c22040"/>